<dbReference type="PANTHER" id="PTHR33392">
    <property type="entry name" value="POLYISOPRENYL-TEICHOIC ACID--PEPTIDOGLYCAN TEICHOIC ACID TRANSFERASE TAGU"/>
    <property type="match status" value="1"/>
</dbReference>
<proteinExistence type="inferred from homology"/>
<evidence type="ECO:0000313" key="5">
    <source>
        <dbReference type="Proteomes" id="UP000034063"/>
    </source>
</evidence>
<evidence type="ECO:0000313" key="4">
    <source>
        <dbReference type="EMBL" id="KKT46640.1"/>
    </source>
</evidence>
<keyword evidence="2" id="KW-1133">Transmembrane helix</keyword>
<dbReference type="InterPro" id="IPR004474">
    <property type="entry name" value="LytR_CpsA_psr"/>
</dbReference>
<dbReference type="Proteomes" id="UP000034063">
    <property type="component" value="Unassembled WGS sequence"/>
</dbReference>
<dbReference type="Pfam" id="PF03816">
    <property type="entry name" value="LytR_cpsA_psr"/>
    <property type="match status" value="1"/>
</dbReference>
<dbReference type="InterPro" id="IPR050922">
    <property type="entry name" value="LytR/CpsA/Psr_CW_biosynth"/>
</dbReference>
<accession>A0A0G1HIA2</accession>
<organism evidence="4 5">
    <name type="scientific">Candidatus Gottesmanbacteria bacterium GW2011_GWA2_44_17</name>
    <dbReference type="NCBI Taxonomy" id="1618444"/>
    <lineage>
        <taxon>Bacteria</taxon>
        <taxon>Candidatus Gottesmaniibacteriota</taxon>
    </lineage>
</organism>
<reference evidence="4 5" key="1">
    <citation type="journal article" date="2015" name="Nature">
        <title>rRNA introns, odd ribosomes, and small enigmatic genomes across a large radiation of phyla.</title>
        <authorList>
            <person name="Brown C.T."/>
            <person name="Hug L.A."/>
            <person name="Thomas B.C."/>
            <person name="Sharon I."/>
            <person name="Castelle C.J."/>
            <person name="Singh A."/>
            <person name="Wilkins M.J."/>
            <person name="Williams K.H."/>
            <person name="Banfield J.F."/>
        </authorList>
    </citation>
    <scope>NUCLEOTIDE SEQUENCE [LARGE SCALE GENOMIC DNA]</scope>
</reference>
<dbReference type="PANTHER" id="PTHR33392:SF6">
    <property type="entry name" value="POLYISOPRENYL-TEICHOIC ACID--PEPTIDOGLYCAN TEICHOIC ACID TRANSFERASE TAGU"/>
    <property type="match status" value="1"/>
</dbReference>
<evidence type="ECO:0000256" key="2">
    <source>
        <dbReference type="SAM" id="Phobius"/>
    </source>
</evidence>
<evidence type="ECO:0000259" key="3">
    <source>
        <dbReference type="Pfam" id="PF03816"/>
    </source>
</evidence>
<feature type="transmembrane region" description="Helical" evidence="2">
    <location>
        <begin position="21"/>
        <end position="41"/>
    </location>
</feature>
<name>A0A0G1HIA2_9BACT</name>
<dbReference type="EMBL" id="LCIB01000020">
    <property type="protein sequence ID" value="KKT46640.1"/>
    <property type="molecule type" value="Genomic_DNA"/>
</dbReference>
<gene>
    <name evidence="4" type="ORF">UW37_C0020G0017</name>
</gene>
<evidence type="ECO:0000256" key="1">
    <source>
        <dbReference type="ARBA" id="ARBA00006068"/>
    </source>
</evidence>
<sequence>MPEIAKIKRRLYKYLWLLRPLTYLFGLILLVLLLRSFLPLAKTAVSVLNPNISLESFRNRSNILLLGIGGEGHEGADLTDSMMLVSINLLTADTVIISLPRDIWVESLQAKLNTAYHYGEAQQEGGGLILAKAAVAEIVNQPVHYGVVLDFSGFERAIDILGGVDVDVPRGFVDKQYPIPGKEDAEPESARYEVVEFKPGEQRFDGASALKYVRSRHTEGEEGTDYARAQRQQRVILAFKDKLLSAKTLLNRGKLKQLKSVGLESVKTDLSAGAYSGLVKLALKIDREQLRTGVLDQGSQAEDIPPLLYNPPTSRFGQWVLLPAGDDWRVVWQYIEEILYQND</sequence>
<feature type="domain" description="Cell envelope-related transcriptional attenuator" evidence="3">
    <location>
        <begin position="79"/>
        <end position="243"/>
    </location>
</feature>
<keyword evidence="2" id="KW-0472">Membrane</keyword>
<protein>
    <submittedName>
        <fullName evidence="4">Cell envelope-related transcriptional attenuator</fullName>
    </submittedName>
</protein>
<dbReference type="Gene3D" id="3.40.630.190">
    <property type="entry name" value="LCP protein"/>
    <property type="match status" value="1"/>
</dbReference>
<dbReference type="NCBIfam" id="TIGR00350">
    <property type="entry name" value="lytR_cpsA_psr"/>
    <property type="match status" value="1"/>
</dbReference>
<keyword evidence="2" id="KW-0812">Transmembrane</keyword>
<comment type="caution">
    <text evidence="4">The sequence shown here is derived from an EMBL/GenBank/DDBJ whole genome shotgun (WGS) entry which is preliminary data.</text>
</comment>
<dbReference type="AlphaFoldDB" id="A0A0G1HIA2"/>
<comment type="similarity">
    <text evidence="1">Belongs to the LytR/CpsA/Psr (LCP) family.</text>
</comment>